<name>A0A8B2NZB2_9HYPH</name>
<accession>A0A8B2NZB2</accession>
<dbReference type="PANTHER" id="PTHR38605">
    <property type="entry name" value="ATPASE-RELATED"/>
    <property type="match status" value="1"/>
</dbReference>
<dbReference type="RefSeq" id="WP_111343229.1">
    <property type="nucleotide sequence ID" value="NZ_QHHQ01000001.1"/>
</dbReference>
<reference evidence="1 2" key="1">
    <citation type="submission" date="2018-05" db="EMBL/GenBank/DDBJ databases">
        <title>Acuticoccus sediminis sp. nov., isolated from deep-sea sediment of Indian Ocean.</title>
        <authorList>
            <person name="Liu X."/>
            <person name="Lai Q."/>
            <person name="Du Y."/>
            <person name="Sun F."/>
            <person name="Zhang X."/>
            <person name="Wang S."/>
            <person name="Shao Z."/>
        </authorList>
    </citation>
    <scope>NUCLEOTIDE SEQUENCE [LARGE SCALE GENOMIC DNA]</scope>
    <source>
        <strain evidence="1 2">PTG4-2</strain>
    </source>
</reference>
<protein>
    <submittedName>
        <fullName evidence="1">Amino acid regulated cytosolic protein</fullName>
    </submittedName>
</protein>
<dbReference type="InterPro" id="IPR007413">
    <property type="entry name" value="YcjX-like"/>
</dbReference>
<dbReference type="PIRSF" id="PIRSF019381">
    <property type="entry name" value="YcjX"/>
    <property type="match status" value="1"/>
</dbReference>
<dbReference type="PANTHER" id="PTHR38605:SF1">
    <property type="entry name" value="ATPASE"/>
    <property type="match status" value="1"/>
</dbReference>
<organism evidence="1 2">
    <name type="scientific">Acuticoccus sediminis</name>
    <dbReference type="NCBI Taxonomy" id="2184697"/>
    <lineage>
        <taxon>Bacteria</taxon>
        <taxon>Pseudomonadati</taxon>
        <taxon>Pseudomonadota</taxon>
        <taxon>Alphaproteobacteria</taxon>
        <taxon>Hyphomicrobiales</taxon>
        <taxon>Amorphaceae</taxon>
        <taxon>Acuticoccus</taxon>
    </lineage>
</organism>
<evidence type="ECO:0000313" key="1">
    <source>
        <dbReference type="EMBL" id="RAI04060.1"/>
    </source>
</evidence>
<dbReference type="OrthoDB" id="9777645at2"/>
<comment type="caution">
    <text evidence="1">The sequence shown here is derived from an EMBL/GenBank/DDBJ whole genome shotgun (WGS) entry which is preliminary data.</text>
</comment>
<proteinExistence type="predicted"/>
<dbReference type="EMBL" id="QHHQ01000001">
    <property type="protein sequence ID" value="RAI04060.1"/>
    <property type="molecule type" value="Genomic_DNA"/>
</dbReference>
<evidence type="ECO:0000313" key="2">
    <source>
        <dbReference type="Proteomes" id="UP000249590"/>
    </source>
</evidence>
<gene>
    <name evidence="1" type="ORF">DLJ53_06275</name>
</gene>
<dbReference type="Proteomes" id="UP000249590">
    <property type="component" value="Unassembled WGS sequence"/>
</dbReference>
<dbReference type="Pfam" id="PF04317">
    <property type="entry name" value="DUF463"/>
    <property type="match status" value="1"/>
</dbReference>
<keyword evidence="2" id="KW-1185">Reference proteome</keyword>
<sequence length="469" mass="51522">MTAAGAVGERLGEAFSPTLRLGVTGLSRSGKTVFLAALVHNLVHGGRLPLFAPYAEGRLSSAGLAPQPDDEVPRFPYEDHVRALVDERVWPSSTRKIAQLRVTIEYESARVLTRRFGSGRLHLDLVDYPGEWLLDLPLMHLDYAAWCREAMDEAARRPADAAPFTTALQGVDPSAPASEAVAQALAEAFTRYLKDARADPNALASLPPGRFLMPGDMEGSPALTFAPLPITASEAAPGSLQAMMERRYESYKTHVVRPFFKDHFARLDRQIVLVDVLAALNGGPQALDELRRALRGVLSCFRTGKLSFLGALVDRRIQKILFVATKADHIHHADHDRLERILKHLVAEAVQTAEFSGAEVDVAAMAAVRATREASVTRGGETFLTIAGTPMEGERIGERVFDGRKEVGLFPGDLPDDPREVFETPRDEYGVTTLRFRPGRIETAGEVTLSLPHIRLDRVLQYLIGDRLQ</sequence>
<dbReference type="AlphaFoldDB" id="A0A8B2NZB2"/>